<feature type="domain" description="Fido" evidence="1">
    <location>
        <begin position="1"/>
        <end position="90"/>
    </location>
</feature>
<dbReference type="EMBL" id="UOFL01000200">
    <property type="protein sequence ID" value="VAW80564.1"/>
    <property type="molecule type" value="Genomic_DNA"/>
</dbReference>
<evidence type="ECO:0000259" key="1">
    <source>
        <dbReference type="PROSITE" id="PS51459"/>
    </source>
</evidence>
<dbReference type="Gene3D" id="1.10.3290.10">
    <property type="entry name" value="Fido-like domain"/>
    <property type="match status" value="1"/>
</dbReference>
<dbReference type="AlphaFoldDB" id="A0A3B0ZGZ2"/>
<gene>
    <name evidence="2" type="ORF">MNBD_GAMMA12-1137</name>
</gene>
<protein>
    <recommendedName>
        <fullName evidence="1">Fido domain-containing protein</fullName>
    </recommendedName>
</protein>
<reference evidence="2" key="1">
    <citation type="submission" date="2018-06" db="EMBL/GenBank/DDBJ databases">
        <authorList>
            <person name="Zhirakovskaya E."/>
        </authorList>
    </citation>
    <scope>NUCLEOTIDE SEQUENCE</scope>
</reference>
<name>A0A3B0ZGZ2_9ZZZZ</name>
<proteinExistence type="predicted"/>
<dbReference type="Pfam" id="PF02661">
    <property type="entry name" value="Fic"/>
    <property type="match status" value="1"/>
</dbReference>
<dbReference type="SUPFAM" id="SSF140931">
    <property type="entry name" value="Fic-like"/>
    <property type="match status" value="1"/>
</dbReference>
<evidence type="ECO:0000313" key="2">
    <source>
        <dbReference type="EMBL" id="VAW80564.1"/>
    </source>
</evidence>
<dbReference type="PROSITE" id="PS51459">
    <property type="entry name" value="FIDO"/>
    <property type="match status" value="1"/>
</dbReference>
<dbReference type="InterPro" id="IPR003812">
    <property type="entry name" value="Fido"/>
</dbReference>
<dbReference type="InterPro" id="IPR036597">
    <property type="entry name" value="Fido-like_dom_sf"/>
</dbReference>
<accession>A0A3B0ZGZ2</accession>
<organism evidence="2">
    <name type="scientific">hydrothermal vent metagenome</name>
    <dbReference type="NCBI Taxonomy" id="652676"/>
    <lineage>
        <taxon>unclassified sequences</taxon>
        <taxon>metagenomes</taxon>
        <taxon>ecological metagenomes</taxon>
    </lineage>
</organism>
<sequence length="90" mass="10068">DIQNVHYLTFKDVHPWAGTFREPGHEVAVGSVNCTESKKITASLMELENEISNMHLVADSKEKKALWDSFYHASFESIHPFPDGNPPVSG</sequence>
<feature type="non-terminal residue" evidence="2">
    <location>
        <position position="1"/>
    </location>
</feature>